<dbReference type="Pfam" id="PF00293">
    <property type="entry name" value="NUDIX"/>
    <property type="match status" value="1"/>
</dbReference>
<evidence type="ECO:0000313" key="3">
    <source>
        <dbReference type="EMBL" id="MBE1612792.1"/>
    </source>
</evidence>
<dbReference type="InterPro" id="IPR020084">
    <property type="entry name" value="NUDIX_hydrolase_CS"/>
</dbReference>
<dbReference type="AlphaFoldDB" id="A0A927NC38"/>
<proteinExistence type="predicted"/>
<dbReference type="Gene3D" id="3.40.50.1240">
    <property type="entry name" value="Phosphoglycerate mutase-like"/>
    <property type="match status" value="1"/>
</dbReference>
<feature type="domain" description="Nudix hydrolase" evidence="2">
    <location>
        <begin position="11"/>
        <end position="144"/>
    </location>
</feature>
<dbReference type="SMART" id="SM00855">
    <property type="entry name" value="PGAM"/>
    <property type="match status" value="1"/>
</dbReference>
<comment type="caution">
    <text evidence="3">The sequence shown here is derived from an EMBL/GenBank/DDBJ whole genome shotgun (WGS) entry which is preliminary data.</text>
</comment>
<dbReference type="InterPro" id="IPR015797">
    <property type="entry name" value="NUDIX_hydrolase-like_dom_sf"/>
</dbReference>
<dbReference type="GO" id="GO:0035539">
    <property type="term" value="F:8-oxo-7,8-dihydrodeoxyguanosine triphosphate pyrophosphatase activity"/>
    <property type="evidence" value="ECO:0007669"/>
    <property type="project" value="UniProtKB-EC"/>
</dbReference>
<dbReference type="EC" id="3.6.1.55" evidence="3"/>
<dbReference type="InterPro" id="IPR029033">
    <property type="entry name" value="His_PPase_superfam"/>
</dbReference>
<reference evidence="3" key="1">
    <citation type="submission" date="2020-10" db="EMBL/GenBank/DDBJ databases">
        <title>Sequencing the genomes of 1000 actinobacteria strains.</title>
        <authorList>
            <person name="Klenk H.-P."/>
        </authorList>
    </citation>
    <scope>NUCLEOTIDE SEQUENCE</scope>
    <source>
        <strain evidence="3">DSM 45354</strain>
    </source>
</reference>
<dbReference type="InterPro" id="IPR000086">
    <property type="entry name" value="NUDIX_hydrolase_dom"/>
</dbReference>
<dbReference type="CDD" id="cd07067">
    <property type="entry name" value="HP_PGM_like"/>
    <property type="match status" value="1"/>
</dbReference>
<dbReference type="Pfam" id="PF00300">
    <property type="entry name" value="His_Phos_1"/>
    <property type="match status" value="1"/>
</dbReference>
<dbReference type="EMBL" id="JADBEM010000001">
    <property type="protein sequence ID" value="MBE1612792.1"/>
    <property type="molecule type" value="Genomic_DNA"/>
</dbReference>
<evidence type="ECO:0000313" key="4">
    <source>
        <dbReference type="Proteomes" id="UP000638648"/>
    </source>
</evidence>
<dbReference type="GO" id="GO:0006167">
    <property type="term" value="P:AMP biosynthetic process"/>
    <property type="evidence" value="ECO:0007669"/>
    <property type="project" value="TreeGrafter"/>
</dbReference>
<gene>
    <name evidence="3" type="ORF">HEB94_009640</name>
</gene>
<dbReference type="GO" id="GO:0006754">
    <property type="term" value="P:ATP biosynthetic process"/>
    <property type="evidence" value="ECO:0007669"/>
    <property type="project" value="TreeGrafter"/>
</dbReference>
<protein>
    <submittedName>
        <fullName evidence="3">8-oxo-dGTP diphosphatase</fullName>
        <ecNumber evidence="3">3.6.1.55</ecNumber>
    </submittedName>
</protein>
<dbReference type="CDD" id="cd03673">
    <property type="entry name" value="NUDIX_Ap6A_hydrolase"/>
    <property type="match status" value="1"/>
</dbReference>
<keyword evidence="4" id="KW-1185">Reference proteome</keyword>
<evidence type="ECO:0000256" key="1">
    <source>
        <dbReference type="ARBA" id="ARBA00022801"/>
    </source>
</evidence>
<keyword evidence="1 3" id="KW-0378">Hydrolase</keyword>
<dbReference type="PROSITE" id="PS51462">
    <property type="entry name" value="NUDIX"/>
    <property type="match status" value="1"/>
</dbReference>
<accession>A0A927NC38</accession>
<organism evidence="3 4">
    <name type="scientific">Actinopolymorpha pittospori</name>
    <dbReference type="NCBI Taxonomy" id="648752"/>
    <lineage>
        <taxon>Bacteria</taxon>
        <taxon>Bacillati</taxon>
        <taxon>Actinomycetota</taxon>
        <taxon>Actinomycetes</taxon>
        <taxon>Propionibacteriales</taxon>
        <taxon>Actinopolymorphaceae</taxon>
        <taxon>Actinopolymorpha</taxon>
    </lineage>
</organism>
<dbReference type="Gene3D" id="3.90.79.10">
    <property type="entry name" value="Nucleoside Triphosphate Pyrophosphohydrolase"/>
    <property type="match status" value="1"/>
</dbReference>
<dbReference type="SUPFAM" id="SSF53254">
    <property type="entry name" value="Phosphoglycerate mutase-like"/>
    <property type="match status" value="1"/>
</dbReference>
<dbReference type="SUPFAM" id="SSF55811">
    <property type="entry name" value="Nudix"/>
    <property type="match status" value="1"/>
</dbReference>
<dbReference type="PANTHER" id="PTHR21340">
    <property type="entry name" value="DIADENOSINE 5,5-P1,P4-TETRAPHOSPHATE PYROPHOSPHOHYDROLASE MUTT"/>
    <property type="match status" value="1"/>
</dbReference>
<dbReference type="GO" id="GO:0004081">
    <property type="term" value="F:bis(5'-nucleosyl)-tetraphosphatase (asymmetrical) activity"/>
    <property type="evidence" value="ECO:0007669"/>
    <property type="project" value="TreeGrafter"/>
</dbReference>
<dbReference type="RefSeq" id="WP_192755773.1">
    <property type="nucleotide sequence ID" value="NZ_BAABJL010000084.1"/>
</dbReference>
<dbReference type="PANTHER" id="PTHR21340:SF0">
    <property type="entry name" value="BIS(5'-NUCLEOSYL)-TETRAPHOSPHATASE [ASYMMETRICAL]"/>
    <property type="match status" value="1"/>
</dbReference>
<evidence type="ECO:0000259" key="2">
    <source>
        <dbReference type="PROSITE" id="PS51462"/>
    </source>
</evidence>
<dbReference type="Proteomes" id="UP000638648">
    <property type="component" value="Unassembled WGS sequence"/>
</dbReference>
<dbReference type="PROSITE" id="PS00893">
    <property type="entry name" value="NUDIX_BOX"/>
    <property type="match status" value="1"/>
</dbReference>
<dbReference type="InterPro" id="IPR051325">
    <property type="entry name" value="Nudix_hydrolase_domain"/>
</dbReference>
<name>A0A927NC38_9ACTN</name>
<dbReference type="InterPro" id="IPR013078">
    <property type="entry name" value="His_Pase_superF_clade-1"/>
</dbReference>
<sequence length="300" mass="32639">MARGQARHTRSVVEAAGAVVWRPSAHDRAEVLLVHRPKYDDWSFPKGKLLPGERAPVAAIREVAEETGIRIRLGPPLPTIRYPLTSGASKVVRYWSAVPAGGALEEADFVPNHEVDQRAWFRLTEAARQLTHARDRSLLPTLVPTPTRALVLLRHAGAIARAEWPGDDLDRPLTEDGTAQARRLVELLAAYGIGRVVSSPARRCVDTVLPYATAHGLEIELEPAFAEGVDPGLVREHGLRLLDSPEPVLLCGHRPTLPEVFGAVGVTSMPLQPAEVAVLHLSDRRSVAIERHPSGTTGNE</sequence>